<dbReference type="AlphaFoldDB" id="A0A4Z1HVE4"/>
<evidence type="ECO:0000256" key="3">
    <source>
        <dbReference type="ARBA" id="ARBA00022763"/>
    </source>
</evidence>
<keyword evidence="12" id="KW-1185">Reference proteome</keyword>
<reference evidence="11 12" key="1">
    <citation type="submission" date="2017-12" db="EMBL/GenBank/DDBJ databases">
        <title>Comparative genomics of Botrytis spp.</title>
        <authorList>
            <person name="Valero-Jimenez C.A."/>
            <person name="Tapia P."/>
            <person name="Veloso J."/>
            <person name="Silva-Moreno E."/>
            <person name="Staats M."/>
            <person name="Valdes J.H."/>
            <person name="Van Kan J.A.L."/>
        </authorList>
    </citation>
    <scope>NUCLEOTIDE SEQUENCE [LARGE SCALE GENOMIC DNA]</scope>
    <source>
        <strain evidence="11 12">MUCL11595</strain>
    </source>
</reference>
<keyword evidence="5 8" id="KW-0233">DNA recombination</keyword>
<comment type="caution">
    <text evidence="11">The sequence shown here is derived from an EMBL/GenBank/DDBJ whole genome shotgun (WGS) entry which is preliminary data.</text>
</comment>
<comment type="function">
    <text evidence="8">Catalytic subunit of the SLX1-SLX4 structure-specific endonuclease that resolves DNA secondary structures generated during DNA repair and recombination. Has endonuclease activity towards branched DNA substrates, introducing single-strand cuts in duplex DNA close to junctions with ss-DNA.</text>
</comment>
<dbReference type="InterPro" id="IPR013083">
    <property type="entry name" value="Znf_RING/FYVE/PHD"/>
</dbReference>
<feature type="domain" description="GIY-YIG" evidence="10">
    <location>
        <begin position="9"/>
        <end position="92"/>
    </location>
</feature>
<dbReference type="InterPro" id="IPR000305">
    <property type="entry name" value="GIY-YIG_endonuc"/>
</dbReference>
<evidence type="ECO:0000259" key="10">
    <source>
        <dbReference type="PROSITE" id="PS50164"/>
    </source>
</evidence>
<comment type="subcellular location">
    <subcellularLocation>
        <location evidence="8">Nucleus</location>
    </subcellularLocation>
</comment>
<dbReference type="GO" id="GO:0000724">
    <property type="term" value="P:double-strand break repair via homologous recombination"/>
    <property type="evidence" value="ECO:0007669"/>
    <property type="project" value="TreeGrafter"/>
</dbReference>
<dbReference type="FunFam" id="3.40.1440.10:FF:000006">
    <property type="entry name" value="Structure-specific endonuclease subunit SLX1"/>
    <property type="match status" value="1"/>
</dbReference>
<feature type="compositionally biased region" description="Acidic residues" evidence="9">
    <location>
        <begin position="326"/>
        <end position="342"/>
    </location>
</feature>
<dbReference type="PROSITE" id="PS50164">
    <property type="entry name" value="GIY_YIG"/>
    <property type="match status" value="1"/>
</dbReference>
<dbReference type="InterPro" id="IPR035901">
    <property type="entry name" value="GIY-YIG_endonuc_sf"/>
</dbReference>
<keyword evidence="7 8" id="KW-0539">Nucleus</keyword>
<dbReference type="HAMAP" id="MF_03100">
    <property type="entry name" value="Endonuc_su_Slx1"/>
    <property type="match status" value="1"/>
</dbReference>
<dbReference type="Pfam" id="PF01541">
    <property type="entry name" value="GIY-YIG"/>
    <property type="match status" value="1"/>
</dbReference>
<keyword evidence="3 8" id="KW-0227">DNA damage</keyword>
<evidence type="ECO:0000256" key="4">
    <source>
        <dbReference type="ARBA" id="ARBA00022801"/>
    </source>
</evidence>
<dbReference type="EMBL" id="PQXN01000132">
    <property type="protein sequence ID" value="TGO52951.1"/>
    <property type="molecule type" value="Genomic_DNA"/>
</dbReference>
<evidence type="ECO:0000313" key="11">
    <source>
        <dbReference type="EMBL" id="TGO52951.1"/>
    </source>
</evidence>
<keyword evidence="6 8" id="KW-0234">DNA repair</keyword>
<dbReference type="Proteomes" id="UP000297527">
    <property type="component" value="Unassembled WGS sequence"/>
</dbReference>
<dbReference type="GO" id="GO:0033557">
    <property type="term" value="C:Slx1-Slx4 complex"/>
    <property type="evidence" value="ECO:0007669"/>
    <property type="project" value="UniProtKB-UniRule"/>
</dbReference>
<keyword evidence="2 8" id="KW-0255">Endonuclease</keyword>
<evidence type="ECO:0000256" key="6">
    <source>
        <dbReference type="ARBA" id="ARBA00023204"/>
    </source>
</evidence>
<comment type="cofactor">
    <cofactor evidence="8">
        <name>a divalent metal cation</name>
        <dbReference type="ChEBI" id="CHEBI:60240"/>
    </cofactor>
</comment>
<keyword evidence="1 8" id="KW-0540">Nuclease</keyword>
<evidence type="ECO:0000256" key="7">
    <source>
        <dbReference type="ARBA" id="ARBA00023242"/>
    </source>
</evidence>
<comment type="subunit">
    <text evidence="8">Forms a heterodimer with SLX4.</text>
</comment>
<dbReference type="InterPro" id="IPR048749">
    <property type="entry name" value="SLX1_C"/>
</dbReference>
<dbReference type="InterPro" id="IPR027520">
    <property type="entry name" value="Slx1"/>
</dbReference>
<organism evidence="11 12">
    <name type="scientific">Botryotinia convoluta</name>
    <dbReference type="NCBI Taxonomy" id="54673"/>
    <lineage>
        <taxon>Eukaryota</taxon>
        <taxon>Fungi</taxon>
        <taxon>Dikarya</taxon>
        <taxon>Ascomycota</taxon>
        <taxon>Pezizomycotina</taxon>
        <taxon>Leotiomycetes</taxon>
        <taxon>Helotiales</taxon>
        <taxon>Sclerotiniaceae</taxon>
        <taxon>Botryotinia</taxon>
    </lineage>
</organism>
<proteinExistence type="inferred from homology"/>
<feature type="region of interest" description="Disordered" evidence="9">
    <location>
        <begin position="316"/>
        <end position="342"/>
    </location>
</feature>
<dbReference type="Gene3D" id="3.40.1440.10">
    <property type="entry name" value="GIY-YIG endonuclease"/>
    <property type="match status" value="1"/>
</dbReference>
<gene>
    <name evidence="11" type="ORF">BCON_0132g00180</name>
</gene>
<evidence type="ECO:0000256" key="9">
    <source>
        <dbReference type="SAM" id="MobiDB-lite"/>
    </source>
</evidence>
<sequence length="420" mass="47524">MALDRPIPAFYCCYLLRSTIRHSALYVGSTPNPVRRLRQHNGLAKGGAVRTSRGNLRPWDMACIVTGFPTSIAALQFDRWAWQNPHITLHIPSSARISHATQKKRSGHPRRPRHSLQSLLSNLHILLSVSSFSRWPLEVRFFAPDVHNAWVKWSKAATGSLRDTLPIITDFPPAESKVNDEDGGTRDRPYGIEALKVAYEDTKSHLEKGERIFNPDMKESCDICDQDLQHNSGLYTICPNIDCNSITHMTCLSQRFLQGEKDERSSEQLVPVKGMCPGCQMEIRWNDVVKELSLRMRGQKIVEKLLKPKRVKKGKSTATSQAIVESEGDEEEEEEEEKEQELEDYFDADEFLAQDVDQEENGFMDYLHPDDSDALSNISMGSSKSLKGKKTIGPFAKPKLIAVIEDSDLDERDEGEDLEI</sequence>
<accession>A0A4Z1HVE4</accession>
<dbReference type="PANTHER" id="PTHR20208:SF10">
    <property type="entry name" value="STRUCTURE-SPECIFIC ENDONUCLEASE SUBUNIT SLX1"/>
    <property type="match status" value="1"/>
</dbReference>
<dbReference type="CDD" id="cd10455">
    <property type="entry name" value="GIY-YIG_SLX1"/>
    <property type="match status" value="1"/>
</dbReference>
<dbReference type="PANTHER" id="PTHR20208">
    <property type="entry name" value="STRUCTURE-SPECIFIC ENDONUCLEASE SUBUNIT SLX1"/>
    <property type="match status" value="1"/>
</dbReference>
<comment type="similarity">
    <text evidence="8">Belongs to the SLX1 family.</text>
</comment>
<dbReference type="GO" id="GO:0017108">
    <property type="term" value="F:5'-flap endonuclease activity"/>
    <property type="evidence" value="ECO:0007669"/>
    <property type="project" value="InterPro"/>
</dbReference>
<dbReference type="OrthoDB" id="24645at2759"/>
<evidence type="ECO:0000256" key="5">
    <source>
        <dbReference type="ARBA" id="ARBA00023172"/>
    </source>
</evidence>
<comment type="caution">
    <text evidence="8">Lacks conserved residue(s) required for the propagation of feature annotation.</text>
</comment>
<dbReference type="InterPro" id="IPR050381">
    <property type="entry name" value="SLX1_endonuclease"/>
</dbReference>
<name>A0A4Z1HVE4_9HELO</name>
<dbReference type="GO" id="GO:0008821">
    <property type="term" value="F:crossover junction DNA endonuclease activity"/>
    <property type="evidence" value="ECO:0007669"/>
    <property type="project" value="TreeGrafter"/>
</dbReference>
<evidence type="ECO:0000313" key="12">
    <source>
        <dbReference type="Proteomes" id="UP000297527"/>
    </source>
</evidence>
<evidence type="ECO:0000256" key="8">
    <source>
        <dbReference type="HAMAP-Rule" id="MF_03100"/>
    </source>
</evidence>
<evidence type="ECO:0000256" key="2">
    <source>
        <dbReference type="ARBA" id="ARBA00022759"/>
    </source>
</evidence>
<dbReference type="Pfam" id="PF21202">
    <property type="entry name" value="SLX1_C"/>
    <property type="match status" value="1"/>
</dbReference>
<evidence type="ECO:0000256" key="1">
    <source>
        <dbReference type="ARBA" id="ARBA00022722"/>
    </source>
</evidence>
<keyword evidence="4 8" id="KW-0378">Hydrolase</keyword>
<dbReference type="Gene3D" id="3.30.40.10">
    <property type="entry name" value="Zinc/RING finger domain, C3HC4 (zinc finger)"/>
    <property type="match status" value="1"/>
</dbReference>
<protein>
    <recommendedName>
        <fullName evidence="10">GIY-YIG domain-containing protein</fullName>
    </recommendedName>
</protein>